<reference evidence="1 2" key="1">
    <citation type="journal article" date="2009" name="Environ. Microbiol.">
        <title>Comparative genomics of marine cyanomyoviruses reveals the widespread occurrence of Synechococcus host genes localized to a hyperplastic region: implications for mechanisms of cyanophage evolution.</title>
        <authorList>
            <person name="Millard A.D."/>
            <person name="Zwirglmaier K."/>
            <person name="Downey M.J."/>
            <person name="Mann N.H."/>
            <person name="Scanlan D.J."/>
        </authorList>
    </citation>
    <scope>NUCLEOTIDE SEQUENCE</scope>
</reference>
<dbReference type="KEGG" id="vg:8303412"/>
<dbReference type="RefSeq" id="YP_003097439.1">
    <property type="nucleotide sequence ID" value="NC_013085.1"/>
</dbReference>
<dbReference type="Proteomes" id="UP000001515">
    <property type="component" value="Segment"/>
</dbReference>
<evidence type="ECO:0000313" key="1">
    <source>
        <dbReference type="EMBL" id="CAR63402.1"/>
    </source>
</evidence>
<dbReference type="GeneID" id="8303412"/>
<evidence type="ECO:0000313" key="2">
    <source>
        <dbReference type="Proteomes" id="UP000001515"/>
    </source>
</evidence>
<accession>C7BVH3</accession>
<organism evidence="1 2">
    <name type="scientific">Synechococcus phage S-RSM4</name>
    <dbReference type="NCBI Taxonomy" id="555387"/>
    <lineage>
        <taxon>Viruses</taxon>
        <taxon>Duplodnaviria</taxon>
        <taxon>Heunggongvirae</taxon>
        <taxon>Uroviricota</taxon>
        <taxon>Caudoviricetes</taxon>
        <taxon>Pantevenvirales</taxon>
        <taxon>Kyanoviridae</taxon>
        <taxon>Gibbetvirus</taxon>
        <taxon>Gibbetvirus rsm4</taxon>
    </lineage>
</organism>
<keyword evidence="2" id="KW-1185">Reference proteome</keyword>
<sequence>MNIQTLDSAANWDDIEEYAATQSGAVVYFENPRLEAADEATKSTVLDYYKFDEDMPAELVVELESKFYGYIQFRNPDIAFDFVADYFPRRDELPDGDSGEPYWYQCYVIRPDGVVEYDNKALRPGNNRPQ</sequence>
<name>C7BVH3_9CAUD</name>
<proteinExistence type="predicted"/>
<gene>
    <name evidence="1" type="ORF">SRSM4_205</name>
</gene>
<dbReference type="EMBL" id="FM207411">
    <property type="protein sequence ID" value="CAR63402.1"/>
    <property type="molecule type" value="Genomic_DNA"/>
</dbReference>
<protein>
    <submittedName>
        <fullName evidence="1">Uncharacterized protein</fullName>
    </submittedName>
</protein>